<proteinExistence type="predicted"/>
<dbReference type="EMBL" id="OC316537">
    <property type="protein sequence ID" value="CAD7392382.1"/>
    <property type="molecule type" value="Genomic_DNA"/>
</dbReference>
<evidence type="ECO:0000313" key="1">
    <source>
        <dbReference type="EMBL" id="CAD7392382.1"/>
    </source>
</evidence>
<reference evidence="1" key="1">
    <citation type="submission" date="2020-11" db="EMBL/GenBank/DDBJ databases">
        <authorList>
            <person name="Tran Van P."/>
        </authorList>
    </citation>
    <scope>NUCLEOTIDE SEQUENCE</scope>
</reference>
<name>A0A7R9CB21_TIMCR</name>
<protein>
    <submittedName>
        <fullName evidence="1">Uncharacterized protein</fullName>
    </submittedName>
</protein>
<gene>
    <name evidence="1" type="ORF">TCEB3V08_LOCUS408</name>
</gene>
<organism evidence="1">
    <name type="scientific">Timema cristinae</name>
    <name type="common">Walking stick</name>
    <dbReference type="NCBI Taxonomy" id="61476"/>
    <lineage>
        <taxon>Eukaryota</taxon>
        <taxon>Metazoa</taxon>
        <taxon>Ecdysozoa</taxon>
        <taxon>Arthropoda</taxon>
        <taxon>Hexapoda</taxon>
        <taxon>Insecta</taxon>
        <taxon>Pterygota</taxon>
        <taxon>Neoptera</taxon>
        <taxon>Polyneoptera</taxon>
        <taxon>Phasmatodea</taxon>
        <taxon>Timematodea</taxon>
        <taxon>Timematoidea</taxon>
        <taxon>Timematidae</taxon>
        <taxon>Timema</taxon>
    </lineage>
</organism>
<sequence>MLRELVYMKKMKSSKRGSLHSNSPKLACIEPPEAECWQTQRSVSLEGPCRYLDSIVETSGKHFTLPTRRKLVT</sequence>
<dbReference type="AlphaFoldDB" id="A0A7R9CB21"/>
<accession>A0A7R9CB21</accession>